<proteinExistence type="predicted"/>
<dbReference type="OrthoDB" id="5678374at2"/>
<dbReference type="AlphaFoldDB" id="A0A2R3QWI5"/>
<dbReference type="RefSeq" id="WP_106742629.1">
    <property type="nucleotide sequence ID" value="NZ_CP027657.1"/>
</dbReference>
<sequence length="68" mass="7208">MTSKTAAAPAAAPGGDKPERTLVEVILSGPHTHKGKPCAVGDKIKVTEEQKTWLERQGKVGKQEVSND</sequence>
<evidence type="ECO:0000259" key="2">
    <source>
        <dbReference type="Pfam" id="PF23843"/>
    </source>
</evidence>
<feature type="region of interest" description="Disordered" evidence="1">
    <location>
        <begin position="1"/>
        <end position="20"/>
    </location>
</feature>
<feature type="compositionally biased region" description="Low complexity" evidence="1">
    <location>
        <begin position="1"/>
        <end position="13"/>
    </location>
</feature>
<reference evidence="3 4" key="1">
    <citation type="submission" date="2018-03" db="EMBL/GenBank/DDBJ databases">
        <title>Complete genome sequence and methylome analysis of Pseudomonas mendocina NEB 698.</title>
        <authorList>
            <person name="Morgan R.D."/>
        </authorList>
    </citation>
    <scope>NUCLEOTIDE SEQUENCE [LARGE SCALE GENOMIC DNA]</scope>
    <source>
        <strain evidence="3 4">NEB698</strain>
    </source>
</reference>
<gene>
    <name evidence="3" type="ORF">C7A17_26650</name>
</gene>
<protein>
    <recommendedName>
        <fullName evidence="2">DUF7210 domain-containing protein</fullName>
    </recommendedName>
</protein>
<accession>A0A2R3QWI5</accession>
<evidence type="ECO:0000256" key="1">
    <source>
        <dbReference type="SAM" id="MobiDB-lite"/>
    </source>
</evidence>
<feature type="domain" description="DUF7210" evidence="2">
    <location>
        <begin position="23"/>
        <end position="60"/>
    </location>
</feature>
<dbReference type="Proteomes" id="UP000238327">
    <property type="component" value="Chromosome"/>
</dbReference>
<name>A0A2R3QWI5_ECTME</name>
<evidence type="ECO:0000313" key="3">
    <source>
        <dbReference type="EMBL" id="AVO56171.1"/>
    </source>
</evidence>
<dbReference type="InterPro" id="IPR055634">
    <property type="entry name" value="DUF7210"/>
</dbReference>
<organism evidence="3 4">
    <name type="scientific">Ectopseudomonas mendocina</name>
    <name type="common">Pseudomonas mendocina</name>
    <dbReference type="NCBI Taxonomy" id="300"/>
    <lineage>
        <taxon>Bacteria</taxon>
        <taxon>Pseudomonadati</taxon>
        <taxon>Pseudomonadota</taxon>
        <taxon>Gammaproteobacteria</taxon>
        <taxon>Pseudomonadales</taxon>
        <taxon>Pseudomonadaceae</taxon>
        <taxon>Ectopseudomonas</taxon>
    </lineage>
</organism>
<evidence type="ECO:0000313" key="4">
    <source>
        <dbReference type="Proteomes" id="UP000238327"/>
    </source>
</evidence>
<dbReference type="Pfam" id="PF23843">
    <property type="entry name" value="DUF7210"/>
    <property type="match status" value="1"/>
</dbReference>
<dbReference type="EMBL" id="CP027657">
    <property type="protein sequence ID" value="AVO56171.1"/>
    <property type="molecule type" value="Genomic_DNA"/>
</dbReference>